<keyword evidence="2" id="KW-1185">Reference proteome</keyword>
<dbReference type="RefSeq" id="WP_014804909.1">
    <property type="nucleotide sequence ID" value="NC_018020.1"/>
</dbReference>
<gene>
    <name evidence="1" type="ordered locus">Turpa_3798</name>
</gene>
<dbReference type="NCBIfam" id="TIGR02049">
    <property type="entry name" value="gshA_ferroox"/>
    <property type="match status" value="1"/>
</dbReference>
<dbReference type="InterPro" id="IPR042520">
    <property type="entry name" value="GshA_N"/>
</dbReference>
<evidence type="ECO:0000313" key="2">
    <source>
        <dbReference type="Proteomes" id="UP000006048"/>
    </source>
</evidence>
<dbReference type="Gene3D" id="3.40.50.11280">
    <property type="entry name" value="Glutamate-cysteine ligase, N-terminal domain"/>
    <property type="match status" value="1"/>
</dbReference>
<protein>
    <submittedName>
        <fullName evidence="1">Glutamate/cysteine ligase</fullName>
    </submittedName>
</protein>
<dbReference type="AlphaFoldDB" id="I4BAX5"/>
<reference evidence="1 2" key="1">
    <citation type="submission" date="2012-06" db="EMBL/GenBank/DDBJ databases">
        <title>The complete chromosome of genome of Turneriella parva DSM 21527.</title>
        <authorList>
            <consortium name="US DOE Joint Genome Institute (JGI-PGF)"/>
            <person name="Lucas S."/>
            <person name="Han J."/>
            <person name="Lapidus A."/>
            <person name="Bruce D."/>
            <person name="Goodwin L."/>
            <person name="Pitluck S."/>
            <person name="Peters L."/>
            <person name="Kyrpides N."/>
            <person name="Mavromatis K."/>
            <person name="Ivanova N."/>
            <person name="Mikhailova N."/>
            <person name="Chertkov O."/>
            <person name="Detter J.C."/>
            <person name="Tapia R."/>
            <person name="Han C."/>
            <person name="Land M."/>
            <person name="Hauser L."/>
            <person name="Markowitz V."/>
            <person name="Cheng J.-F."/>
            <person name="Hugenholtz P."/>
            <person name="Woyke T."/>
            <person name="Wu D."/>
            <person name="Gronow S."/>
            <person name="Wellnitz S."/>
            <person name="Brambilla E."/>
            <person name="Klenk H.-P."/>
            <person name="Eisen J.A."/>
        </authorList>
    </citation>
    <scope>NUCLEOTIDE SEQUENCE [LARGE SCALE GENOMIC DNA]</scope>
    <source>
        <strain evidence="2">ATCC BAA-1111 / DSM 21527 / NCTC 11395 / H</strain>
    </source>
</reference>
<organism evidence="1 2">
    <name type="scientific">Turneriella parva (strain ATCC BAA-1111 / DSM 21527 / NCTC 11395 / H)</name>
    <name type="common">Leptospira parva</name>
    <dbReference type="NCBI Taxonomy" id="869212"/>
    <lineage>
        <taxon>Bacteria</taxon>
        <taxon>Pseudomonadati</taxon>
        <taxon>Spirochaetota</taxon>
        <taxon>Spirochaetia</taxon>
        <taxon>Leptospirales</taxon>
        <taxon>Leptospiraceae</taxon>
        <taxon>Turneriella</taxon>
    </lineage>
</organism>
<dbReference type="STRING" id="869212.Turpa_3798"/>
<keyword evidence="1" id="KW-0436">Ligase</keyword>
<sequence length="415" mass="45866">MNRLLQNKILAASNRIEDWLVSLEKDVPLFMSADIRDAGFKIASIDANLYPAGFNNLHESWYPVAAAELKNALNRYGVAVGSKLLLVCEEHTRNLFYLQNVYALLNLLRLAGYDADAATQFVIEDGSYVSGAITLTTAQGDKLQMLSPETAAAKESDYAAVVMNHDSSAGTAEWIKNLKIQVLPAWQAGWHTRSKARHFQHYRNLTADLGAIVGVDPWFFSPLDAHITGVDINDDASRAQIAAQAEQLMQSIQARYDEYQIKEKPFVFLKSDHGTYGMAMLSFDNAGEIQDINRKEKNKLFKGKSSVVVKDYLLQEGVPTIVKTGEHFAENVVMLANNRFIGRFGRVNEQKDARTSLNSTGMYFKQIAMAESQNAETQVAALMTRVAGIALQREICEILNPAGKDLPGLCGALPA</sequence>
<name>I4BAX5_TURPD</name>
<accession>I4BAX5</accession>
<dbReference type="GO" id="GO:0016874">
    <property type="term" value="F:ligase activity"/>
    <property type="evidence" value="ECO:0007669"/>
    <property type="project" value="UniProtKB-KW"/>
</dbReference>
<dbReference type="Pfam" id="PF08886">
    <property type="entry name" value="GshA"/>
    <property type="match status" value="1"/>
</dbReference>
<dbReference type="InterPro" id="IPR011718">
    <property type="entry name" value="GshA"/>
</dbReference>
<dbReference type="Proteomes" id="UP000006048">
    <property type="component" value="Chromosome"/>
</dbReference>
<dbReference type="HOGENOM" id="CLU_635836_0_0_12"/>
<dbReference type="KEGG" id="tpx:Turpa_3798"/>
<proteinExistence type="predicted"/>
<dbReference type="OrthoDB" id="7869153at2"/>
<dbReference type="PATRIC" id="fig|869212.3.peg.3827"/>
<evidence type="ECO:0000313" key="1">
    <source>
        <dbReference type="EMBL" id="AFM14432.1"/>
    </source>
</evidence>
<dbReference type="EMBL" id="CP002959">
    <property type="protein sequence ID" value="AFM14432.1"/>
    <property type="molecule type" value="Genomic_DNA"/>
</dbReference>